<keyword evidence="4 6" id="KW-0658">Purine biosynthesis</keyword>
<organism evidence="7 8">
    <name type="scientific">Lentilactobacillus curieae</name>
    <dbReference type="NCBI Taxonomy" id="1138822"/>
    <lineage>
        <taxon>Bacteria</taxon>
        <taxon>Bacillati</taxon>
        <taxon>Bacillota</taxon>
        <taxon>Bacilli</taxon>
        <taxon>Lactobacillales</taxon>
        <taxon>Lactobacillaceae</taxon>
        <taxon>Lentilactobacillus</taxon>
    </lineage>
</organism>
<dbReference type="GO" id="GO:0006189">
    <property type="term" value="P:'de novo' IMP biosynthetic process"/>
    <property type="evidence" value="ECO:0007669"/>
    <property type="project" value="UniProtKB-UniRule"/>
</dbReference>
<comment type="function">
    <text evidence="6">Part of the phosphoribosylformylglycinamidine synthase complex involved in the purines biosynthetic pathway. Catalyzes the ATP-dependent conversion of formylglycinamide ribonucleotide (FGAR) and glutamine to yield formylglycinamidine ribonucleotide (FGAM) and glutamate. The FGAM synthase complex is composed of three subunits. PurQ produces an ammonia molecule by converting glutamine to glutamate. PurL transfers the ammonia molecule to FGAR to form FGAM in an ATP-dependent manner. PurS interacts with PurQ and PurL and is thought to assist in the transfer of the ammonia molecule from PurQ to PurL.</text>
</comment>
<dbReference type="NCBIfam" id="NF004630">
    <property type="entry name" value="PRK05974.1"/>
    <property type="match status" value="1"/>
</dbReference>
<dbReference type="NCBIfam" id="TIGR00302">
    <property type="entry name" value="phosphoribosylformylglycinamidine synthase subunit PurS"/>
    <property type="match status" value="1"/>
</dbReference>
<evidence type="ECO:0000256" key="2">
    <source>
        <dbReference type="ARBA" id="ARBA00022598"/>
    </source>
</evidence>
<dbReference type="Pfam" id="PF02700">
    <property type="entry name" value="PurS"/>
    <property type="match status" value="1"/>
</dbReference>
<reference evidence="7 8" key="1">
    <citation type="journal article" date="2015" name="Genome Announc.">
        <title>Genome Sequence of Lactobacillus curieae CCTCC M 2011381T, a Novel Producer of Gamma-aminobutyric Acid.</title>
        <authorList>
            <person name="Wang Y."/>
            <person name="Wang Y."/>
            <person name="Lang C."/>
            <person name="Wei D."/>
            <person name="Xu P."/>
            <person name="Xie J."/>
        </authorList>
    </citation>
    <scope>NUCLEOTIDE SEQUENCE [LARGE SCALE GENOMIC DNA]</scope>
    <source>
        <strain evidence="7 8">CCTCC M 2011381</strain>
    </source>
</reference>
<dbReference type="KEGG" id="lcu:PL11_003395"/>
<comment type="similarity">
    <text evidence="6">Belongs to the PurS family.</text>
</comment>
<evidence type="ECO:0000256" key="6">
    <source>
        <dbReference type="HAMAP-Rule" id="MF_01926"/>
    </source>
</evidence>
<dbReference type="GO" id="GO:0004642">
    <property type="term" value="F:phosphoribosylformylglycinamidine synthase activity"/>
    <property type="evidence" value="ECO:0007669"/>
    <property type="project" value="UniProtKB-UniRule"/>
</dbReference>
<keyword evidence="1 6" id="KW-0963">Cytoplasm</keyword>
<dbReference type="UniPathway" id="UPA00074">
    <property type="reaction ID" value="UER00128"/>
</dbReference>
<evidence type="ECO:0000256" key="4">
    <source>
        <dbReference type="ARBA" id="ARBA00022755"/>
    </source>
</evidence>
<dbReference type="EC" id="6.3.5.3" evidence="6"/>
<comment type="catalytic activity">
    <reaction evidence="6">
        <text>N(2)-formyl-N(1)-(5-phospho-beta-D-ribosyl)glycinamide + L-glutamine + ATP + H2O = 2-formamido-N(1)-(5-O-phospho-beta-D-ribosyl)acetamidine + L-glutamate + ADP + phosphate + H(+)</text>
        <dbReference type="Rhea" id="RHEA:17129"/>
        <dbReference type="ChEBI" id="CHEBI:15377"/>
        <dbReference type="ChEBI" id="CHEBI:15378"/>
        <dbReference type="ChEBI" id="CHEBI:29985"/>
        <dbReference type="ChEBI" id="CHEBI:30616"/>
        <dbReference type="ChEBI" id="CHEBI:43474"/>
        <dbReference type="ChEBI" id="CHEBI:58359"/>
        <dbReference type="ChEBI" id="CHEBI:147286"/>
        <dbReference type="ChEBI" id="CHEBI:147287"/>
        <dbReference type="ChEBI" id="CHEBI:456216"/>
        <dbReference type="EC" id="6.3.5.3"/>
    </reaction>
</comment>
<dbReference type="SUPFAM" id="SSF82697">
    <property type="entry name" value="PurS-like"/>
    <property type="match status" value="1"/>
</dbReference>
<evidence type="ECO:0000256" key="5">
    <source>
        <dbReference type="ARBA" id="ARBA00022840"/>
    </source>
</evidence>
<keyword evidence="3 6" id="KW-0547">Nucleotide-binding</keyword>
<dbReference type="Gene3D" id="3.30.1280.10">
    <property type="entry name" value="Phosphoribosylformylglycinamidine synthase subunit PurS"/>
    <property type="match status" value="1"/>
</dbReference>
<dbReference type="OrthoDB" id="9799101at2"/>
<name>A0A1S6QHE7_9LACO</name>
<dbReference type="PANTHER" id="PTHR34696:SF1">
    <property type="entry name" value="PHOSPHORIBOSYLFORMYLGLYCINAMIDINE SYNTHASE SUBUNIT PURS"/>
    <property type="match status" value="1"/>
</dbReference>
<accession>A0A1S6QHE7</accession>
<evidence type="ECO:0000256" key="1">
    <source>
        <dbReference type="ARBA" id="ARBA00022490"/>
    </source>
</evidence>
<evidence type="ECO:0000313" key="7">
    <source>
        <dbReference type="EMBL" id="AQW21030.1"/>
    </source>
</evidence>
<comment type="subcellular location">
    <subcellularLocation>
        <location evidence="6">Cytoplasm</location>
    </subcellularLocation>
</comment>
<evidence type="ECO:0000313" key="8">
    <source>
        <dbReference type="Proteomes" id="UP000030361"/>
    </source>
</evidence>
<keyword evidence="2 6" id="KW-0436">Ligase</keyword>
<dbReference type="InterPro" id="IPR003850">
    <property type="entry name" value="PurS"/>
</dbReference>
<dbReference type="EMBL" id="CP018906">
    <property type="protein sequence ID" value="AQW21030.1"/>
    <property type="molecule type" value="Genomic_DNA"/>
</dbReference>
<dbReference type="GO" id="GO:0005524">
    <property type="term" value="F:ATP binding"/>
    <property type="evidence" value="ECO:0007669"/>
    <property type="project" value="UniProtKB-UniRule"/>
</dbReference>
<dbReference type="InterPro" id="IPR036604">
    <property type="entry name" value="PurS-like_sf"/>
</dbReference>
<dbReference type="AlphaFoldDB" id="A0A1S6QHE7"/>
<proteinExistence type="inferred from homology"/>
<sequence>MYLAKIYVNYKQSILNPEAQAIKGAIINRLGYDEVNDLKLGKYFELTIDGVKNKDEAAKKTDEICDQLLANVNMETYKYEIEELEAAK</sequence>
<dbReference type="Proteomes" id="UP000030361">
    <property type="component" value="Chromosome"/>
</dbReference>
<keyword evidence="5 6" id="KW-0067">ATP-binding</keyword>
<comment type="pathway">
    <text evidence="6">Purine metabolism; IMP biosynthesis via de novo pathway; 5-amino-1-(5-phospho-D-ribosyl)imidazole from N(2)-formyl-N(1)-(5-phospho-D-ribosyl)glycinamide: step 1/2.</text>
</comment>
<comment type="subunit">
    <text evidence="6">Part of the FGAM synthase complex composed of 1 PurL, 1 PurQ and 2 PurS subunits.</text>
</comment>
<dbReference type="GO" id="GO:0005737">
    <property type="term" value="C:cytoplasm"/>
    <property type="evidence" value="ECO:0007669"/>
    <property type="project" value="UniProtKB-SubCell"/>
</dbReference>
<keyword evidence="8" id="KW-1185">Reference proteome</keyword>
<dbReference type="HAMAP" id="MF_01926">
    <property type="entry name" value="PurS"/>
    <property type="match status" value="1"/>
</dbReference>
<dbReference type="PANTHER" id="PTHR34696">
    <property type="entry name" value="PHOSPHORIBOSYLFORMYLGLYCINAMIDINE SYNTHASE SUBUNIT PURS"/>
    <property type="match status" value="1"/>
</dbReference>
<dbReference type="eggNOG" id="COG1828">
    <property type="taxonomic scope" value="Bacteria"/>
</dbReference>
<evidence type="ECO:0000256" key="3">
    <source>
        <dbReference type="ARBA" id="ARBA00022741"/>
    </source>
</evidence>
<dbReference type="RefSeq" id="WP_035166383.1">
    <property type="nucleotide sequence ID" value="NZ_CP018906.1"/>
</dbReference>
<protein>
    <recommendedName>
        <fullName evidence="6">Phosphoribosylformylglycinamidine synthase subunit PurS</fullName>
        <shortName evidence="6">FGAM synthase</shortName>
        <ecNumber evidence="6">6.3.5.3</ecNumber>
    </recommendedName>
    <alternativeName>
        <fullName evidence="6">Formylglycinamide ribonucleotide amidotransferase subunit III</fullName>
        <shortName evidence="6">FGAR amidotransferase III</shortName>
        <shortName evidence="6">FGAR-AT III</shortName>
    </alternativeName>
    <alternativeName>
        <fullName evidence="6">Phosphoribosylformylglycinamidine synthase subunit III</fullName>
    </alternativeName>
</protein>
<gene>
    <name evidence="6" type="primary">purS</name>
    <name evidence="7" type="ORF">PL11_003395</name>
</gene>